<proteinExistence type="predicted"/>
<dbReference type="OrthoDB" id="5334845at2759"/>
<dbReference type="GO" id="GO:0016746">
    <property type="term" value="F:acyltransferase activity"/>
    <property type="evidence" value="ECO:0007669"/>
    <property type="project" value="InterPro"/>
</dbReference>
<dbReference type="EMBL" id="LSRX01003729">
    <property type="protein sequence ID" value="OLP74438.1"/>
    <property type="molecule type" value="Genomic_DNA"/>
</dbReference>
<evidence type="ECO:0000313" key="2">
    <source>
        <dbReference type="Proteomes" id="UP000186817"/>
    </source>
</evidence>
<comment type="caution">
    <text evidence="1">The sequence shown here is derived from an EMBL/GenBank/DDBJ whole genome shotgun (WGS) entry which is preliminary data.</text>
</comment>
<gene>
    <name evidence="1" type="ORF">AK812_SmicGene46022</name>
</gene>
<keyword evidence="2" id="KW-1185">Reference proteome</keyword>
<protein>
    <submittedName>
        <fullName evidence="1">Uncharacterized protein</fullName>
    </submittedName>
</protein>
<reference evidence="1 2" key="1">
    <citation type="submission" date="2016-02" db="EMBL/GenBank/DDBJ databases">
        <title>Genome analysis of coral dinoflagellate symbionts highlights evolutionary adaptations to a symbiotic lifestyle.</title>
        <authorList>
            <person name="Aranda M."/>
            <person name="Li Y."/>
            <person name="Liew Y.J."/>
            <person name="Baumgarten S."/>
            <person name="Simakov O."/>
            <person name="Wilson M."/>
            <person name="Piel J."/>
            <person name="Ashoor H."/>
            <person name="Bougouffa S."/>
            <person name="Bajic V.B."/>
            <person name="Ryu T."/>
            <person name="Ravasi T."/>
            <person name="Bayer T."/>
            <person name="Micklem G."/>
            <person name="Kim H."/>
            <person name="Bhak J."/>
            <person name="Lajeunesse T.C."/>
            <person name="Voolstra C.R."/>
        </authorList>
    </citation>
    <scope>NUCLEOTIDE SEQUENCE [LARGE SCALE GENOMIC DNA]</scope>
    <source>
        <strain evidence="1 2">CCMP2467</strain>
    </source>
</reference>
<sequence length="61" mass="6660">MEAQQRQVFRKLVSALEDANLAPDSEAFGELDKERCGILIGSAMGGTSLQTSMDNMDKLLK</sequence>
<dbReference type="AlphaFoldDB" id="A0A1Q9BUR9"/>
<name>A0A1Q9BUR9_SYMMI</name>
<dbReference type="InterPro" id="IPR016039">
    <property type="entry name" value="Thiolase-like"/>
</dbReference>
<dbReference type="Gene3D" id="3.40.47.10">
    <property type="match status" value="1"/>
</dbReference>
<organism evidence="1 2">
    <name type="scientific">Symbiodinium microadriaticum</name>
    <name type="common">Dinoflagellate</name>
    <name type="synonym">Zooxanthella microadriatica</name>
    <dbReference type="NCBI Taxonomy" id="2951"/>
    <lineage>
        <taxon>Eukaryota</taxon>
        <taxon>Sar</taxon>
        <taxon>Alveolata</taxon>
        <taxon>Dinophyceae</taxon>
        <taxon>Suessiales</taxon>
        <taxon>Symbiodiniaceae</taxon>
        <taxon>Symbiodinium</taxon>
    </lineage>
</organism>
<feature type="non-terminal residue" evidence="1">
    <location>
        <position position="61"/>
    </location>
</feature>
<dbReference type="Proteomes" id="UP000186817">
    <property type="component" value="Unassembled WGS sequence"/>
</dbReference>
<evidence type="ECO:0000313" key="1">
    <source>
        <dbReference type="EMBL" id="OLP74438.1"/>
    </source>
</evidence>
<accession>A0A1Q9BUR9</accession>